<organism evidence="2">
    <name type="scientific">Eucalyptus grandis</name>
    <name type="common">Flooded gum</name>
    <dbReference type="NCBI Taxonomy" id="71139"/>
    <lineage>
        <taxon>Eukaryota</taxon>
        <taxon>Viridiplantae</taxon>
        <taxon>Streptophyta</taxon>
        <taxon>Embryophyta</taxon>
        <taxon>Tracheophyta</taxon>
        <taxon>Spermatophyta</taxon>
        <taxon>Magnoliopsida</taxon>
        <taxon>eudicotyledons</taxon>
        <taxon>Gunneridae</taxon>
        <taxon>Pentapetalae</taxon>
        <taxon>rosids</taxon>
        <taxon>malvids</taxon>
        <taxon>Myrtales</taxon>
        <taxon>Myrtaceae</taxon>
        <taxon>Myrtoideae</taxon>
        <taxon>Eucalypteae</taxon>
        <taxon>Eucalyptus</taxon>
    </lineage>
</organism>
<feature type="region of interest" description="Disordered" evidence="1">
    <location>
        <begin position="1"/>
        <end position="37"/>
    </location>
</feature>
<reference evidence="2" key="1">
    <citation type="submission" date="2013-07" db="EMBL/GenBank/DDBJ databases">
        <title>The genome of Eucalyptus grandis.</title>
        <authorList>
            <person name="Schmutz J."/>
            <person name="Hayes R."/>
            <person name="Myburg A."/>
            <person name="Tuskan G."/>
            <person name="Grattapaglia D."/>
            <person name="Rokhsar D.S."/>
        </authorList>
    </citation>
    <scope>NUCLEOTIDE SEQUENCE</scope>
    <source>
        <tissue evidence="2">Leaf extractions</tissue>
    </source>
</reference>
<feature type="compositionally biased region" description="Gly residues" evidence="1">
    <location>
        <begin position="101"/>
        <end position="112"/>
    </location>
</feature>
<feature type="compositionally biased region" description="Basic residues" evidence="1">
    <location>
        <begin position="145"/>
        <end position="171"/>
    </location>
</feature>
<dbReference type="EMBL" id="KK198760">
    <property type="protein sequence ID" value="KCW57721.1"/>
    <property type="molecule type" value="Genomic_DNA"/>
</dbReference>
<feature type="compositionally biased region" description="Gly residues" evidence="1">
    <location>
        <begin position="121"/>
        <end position="130"/>
    </location>
</feature>
<protein>
    <submittedName>
        <fullName evidence="2">Uncharacterized protein</fullName>
    </submittedName>
</protein>
<name>A0A059AUS7_EUCGR</name>
<accession>A0A059AUS7</accession>
<dbReference type="EMBL" id="KK198760">
    <property type="protein sequence ID" value="KCW57722.1"/>
    <property type="molecule type" value="Genomic_DNA"/>
</dbReference>
<feature type="region of interest" description="Disordered" evidence="1">
    <location>
        <begin position="101"/>
        <end position="171"/>
    </location>
</feature>
<gene>
    <name evidence="2" type="ORF">EUGRSUZ_H00475</name>
</gene>
<dbReference type="Gramene" id="KCW57721">
    <property type="protein sequence ID" value="KCW57721"/>
    <property type="gene ID" value="EUGRSUZ_H00475"/>
</dbReference>
<evidence type="ECO:0000256" key="1">
    <source>
        <dbReference type="SAM" id="MobiDB-lite"/>
    </source>
</evidence>
<dbReference type="Gramene" id="KCW57722">
    <property type="protein sequence ID" value="KCW57722"/>
    <property type="gene ID" value="EUGRSUZ_H00475"/>
</dbReference>
<sequence length="171" mass="18355">MPLSGGARTTGKKVRARVLPSGNRRTTARRTPESRRQACCGIQSRVGDESLTSARAPFCRPVDFSPPAASLSRRFSGGSERASKLSDRFFSALSSRIDLEIGGGGDGDGVGGGEEDQAGVAGPGGLGAGDGLRAHVPLLWPPQARPRHDRAHPPRRWLRRHLPRHGRRLRL</sequence>
<dbReference type="AlphaFoldDB" id="A0A059AUS7"/>
<evidence type="ECO:0000313" key="2">
    <source>
        <dbReference type="EMBL" id="KCW57722.1"/>
    </source>
</evidence>
<proteinExistence type="predicted"/>